<dbReference type="InterPro" id="IPR001185">
    <property type="entry name" value="MS_channel"/>
</dbReference>
<evidence type="ECO:0000256" key="6">
    <source>
        <dbReference type="ARBA" id="ARBA00022989"/>
    </source>
</evidence>
<evidence type="ECO:0000256" key="10">
    <source>
        <dbReference type="HAMAP-Rule" id="MF_00115"/>
    </source>
</evidence>
<evidence type="ECO:0000256" key="3">
    <source>
        <dbReference type="ARBA" id="ARBA00022448"/>
    </source>
</evidence>
<evidence type="ECO:0000313" key="11">
    <source>
        <dbReference type="EMBL" id="HIU30445.1"/>
    </source>
</evidence>
<comment type="subcellular location">
    <subcellularLocation>
        <location evidence="1 10">Cell membrane</location>
        <topology evidence="1 10">Multi-pass membrane protein</topology>
    </subcellularLocation>
</comment>
<dbReference type="PANTHER" id="PTHR30266">
    <property type="entry name" value="MECHANOSENSITIVE CHANNEL MSCL"/>
    <property type="match status" value="1"/>
</dbReference>
<reference evidence="11" key="1">
    <citation type="submission" date="2020-10" db="EMBL/GenBank/DDBJ databases">
        <authorList>
            <person name="Gilroy R."/>
        </authorList>
    </citation>
    <scope>NUCLEOTIDE SEQUENCE</scope>
    <source>
        <strain evidence="11">CHK195-4489</strain>
    </source>
</reference>
<dbReference type="Pfam" id="PF01741">
    <property type="entry name" value="MscL"/>
    <property type="match status" value="1"/>
</dbReference>
<dbReference type="Gene3D" id="1.10.1200.120">
    <property type="entry name" value="Large-conductance mechanosensitive channel, MscL, domain 1"/>
    <property type="match status" value="1"/>
</dbReference>
<dbReference type="PANTHER" id="PTHR30266:SF2">
    <property type="entry name" value="LARGE-CONDUCTANCE MECHANOSENSITIVE CHANNEL"/>
    <property type="match status" value="1"/>
</dbReference>
<dbReference type="PRINTS" id="PR01264">
    <property type="entry name" value="MECHCHANNEL"/>
</dbReference>
<evidence type="ECO:0000256" key="1">
    <source>
        <dbReference type="ARBA" id="ARBA00004651"/>
    </source>
</evidence>
<evidence type="ECO:0000256" key="7">
    <source>
        <dbReference type="ARBA" id="ARBA00023065"/>
    </source>
</evidence>
<keyword evidence="5 10" id="KW-0812">Transmembrane</keyword>
<keyword evidence="6 10" id="KW-1133">Transmembrane helix</keyword>
<evidence type="ECO:0000256" key="4">
    <source>
        <dbReference type="ARBA" id="ARBA00022475"/>
    </source>
</evidence>
<keyword evidence="3 10" id="KW-0813">Transport</keyword>
<gene>
    <name evidence="10 11" type="primary">mscL</name>
    <name evidence="11" type="ORF">IAD50_09155</name>
</gene>
<dbReference type="SUPFAM" id="SSF81330">
    <property type="entry name" value="Gated mechanosensitive channel"/>
    <property type="match status" value="1"/>
</dbReference>
<reference evidence="11" key="2">
    <citation type="journal article" date="2021" name="PeerJ">
        <title>Extensive microbial diversity within the chicken gut microbiome revealed by metagenomics and culture.</title>
        <authorList>
            <person name="Gilroy R."/>
            <person name="Ravi A."/>
            <person name="Getino M."/>
            <person name="Pursley I."/>
            <person name="Horton D.L."/>
            <person name="Alikhan N.F."/>
            <person name="Baker D."/>
            <person name="Gharbi K."/>
            <person name="Hall N."/>
            <person name="Watson M."/>
            <person name="Adriaenssens E.M."/>
            <person name="Foster-Nyarko E."/>
            <person name="Jarju S."/>
            <person name="Secka A."/>
            <person name="Antonio M."/>
            <person name="Oren A."/>
            <person name="Chaudhuri R.R."/>
            <person name="La Ragione R."/>
            <person name="Hildebrand F."/>
            <person name="Pallen M.J."/>
        </authorList>
    </citation>
    <scope>NUCLEOTIDE SEQUENCE</scope>
    <source>
        <strain evidence="11">CHK195-4489</strain>
    </source>
</reference>
<keyword evidence="8 10" id="KW-0472">Membrane</keyword>
<dbReference type="HAMAP" id="MF_00115">
    <property type="entry name" value="MscL"/>
    <property type="match status" value="1"/>
</dbReference>
<evidence type="ECO:0000256" key="5">
    <source>
        <dbReference type="ARBA" id="ARBA00022692"/>
    </source>
</evidence>
<evidence type="ECO:0000256" key="8">
    <source>
        <dbReference type="ARBA" id="ARBA00023136"/>
    </source>
</evidence>
<evidence type="ECO:0000256" key="9">
    <source>
        <dbReference type="ARBA" id="ARBA00023303"/>
    </source>
</evidence>
<dbReference type="Proteomes" id="UP000824089">
    <property type="component" value="Unassembled WGS sequence"/>
</dbReference>
<dbReference type="InterPro" id="IPR036019">
    <property type="entry name" value="MscL_channel"/>
</dbReference>
<dbReference type="GO" id="GO:0005886">
    <property type="term" value="C:plasma membrane"/>
    <property type="evidence" value="ECO:0007669"/>
    <property type="project" value="UniProtKB-SubCell"/>
</dbReference>
<feature type="transmembrane region" description="Helical" evidence="10">
    <location>
        <begin position="86"/>
        <end position="108"/>
    </location>
</feature>
<dbReference type="AlphaFoldDB" id="A0A9D1IBM1"/>
<sequence>MRKFLKDFKAFATKGNVIDMAVGVVVGGAFSKIVTSLVSDIITPLIGMITGGTSLADKKIVLQAAEIAEDGVTVLTPENALTYGAFIQNIIDFLIIALSIFLAVRIIASIRRKAEEAKNLLLRKKVEEAAPEEPAAPVLSSTDRLLMEIRDLLQEKENVPERENDTAES</sequence>
<feature type="transmembrane region" description="Helical" evidence="10">
    <location>
        <begin position="21"/>
        <end position="46"/>
    </location>
</feature>
<evidence type="ECO:0000313" key="12">
    <source>
        <dbReference type="Proteomes" id="UP000824089"/>
    </source>
</evidence>
<keyword evidence="9 10" id="KW-0407">Ion channel</keyword>
<dbReference type="GO" id="GO:0008381">
    <property type="term" value="F:mechanosensitive monoatomic ion channel activity"/>
    <property type="evidence" value="ECO:0007669"/>
    <property type="project" value="UniProtKB-UniRule"/>
</dbReference>
<dbReference type="PROSITE" id="PS01327">
    <property type="entry name" value="MSCL"/>
    <property type="match status" value="1"/>
</dbReference>
<keyword evidence="7 10" id="KW-0406">Ion transport</keyword>
<dbReference type="InterPro" id="IPR037673">
    <property type="entry name" value="MSC/AndL"/>
</dbReference>
<dbReference type="EMBL" id="DVMM01000204">
    <property type="protein sequence ID" value="HIU30445.1"/>
    <property type="molecule type" value="Genomic_DNA"/>
</dbReference>
<accession>A0A9D1IBM1</accession>
<dbReference type="InterPro" id="IPR019823">
    <property type="entry name" value="Mechanosensitive_channel_CS"/>
</dbReference>
<protein>
    <recommendedName>
        <fullName evidence="10">Large-conductance mechanosensitive channel</fullName>
    </recommendedName>
</protein>
<evidence type="ECO:0000256" key="2">
    <source>
        <dbReference type="ARBA" id="ARBA00007254"/>
    </source>
</evidence>
<comment type="similarity">
    <text evidence="2 10">Belongs to the MscL family.</text>
</comment>
<keyword evidence="4 10" id="KW-1003">Cell membrane</keyword>
<comment type="subunit">
    <text evidence="10">Homopentamer.</text>
</comment>
<comment type="caution">
    <text evidence="11">The sequence shown here is derived from an EMBL/GenBank/DDBJ whole genome shotgun (WGS) entry which is preliminary data.</text>
</comment>
<name>A0A9D1IBM1_9CLOT</name>
<proteinExistence type="inferred from homology"/>
<organism evidence="11 12">
    <name type="scientific">Candidatus Egerieisoma faecipullorum</name>
    <dbReference type="NCBI Taxonomy" id="2840963"/>
    <lineage>
        <taxon>Bacteria</taxon>
        <taxon>Bacillati</taxon>
        <taxon>Bacillota</taxon>
        <taxon>Clostridia</taxon>
        <taxon>Eubacteriales</taxon>
        <taxon>Clostridiaceae</taxon>
        <taxon>Clostridiaceae incertae sedis</taxon>
        <taxon>Candidatus Egerieisoma</taxon>
    </lineage>
</organism>
<dbReference type="NCBIfam" id="TIGR00220">
    <property type="entry name" value="mscL"/>
    <property type="match status" value="1"/>
</dbReference>
<comment type="function">
    <text evidence="10">Channel that opens in response to stretch forces in the membrane lipid bilayer. May participate in the regulation of osmotic pressure changes within the cell.</text>
</comment>